<comment type="subcellular location">
    <subcellularLocation>
        <location evidence="1">Membrane</location>
        <topology evidence="1">Single-pass membrane protein</topology>
    </subcellularLocation>
</comment>
<sequence length="288" mass="33082">MRRKLIFSILLLSSLIAKSQDNAIFADARSHYNNAQYADALISLNRITETDEANFDVWLLKGDCYQKEENFVEAIQAYKKAEKLNDQSALLYANWASALYNRNEIEAGEKKAKEALKIDKELPEANYFMGNLKHHEYSLMAALKYYNQAIKLKPDYRDALYMRAATYAELGNYSKALKDYEKVLEIDPNLAQAKYNIGVIQLATESYAAAAKTFEELKPENLDKPIDYYFYQAEALYFAGEKEEACLLYEKAKDLGDIESAGIYQKYCLDKEERKEPAGKTRTIRATF</sequence>
<keyword evidence="3" id="KW-0677">Repeat</keyword>
<comment type="similarity">
    <text evidence="7">Belongs to the Tom70 family.</text>
</comment>
<evidence type="ECO:0000256" key="9">
    <source>
        <dbReference type="SAM" id="SignalP"/>
    </source>
</evidence>
<proteinExistence type="inferred from homology"/>
<name>A0A7K3WRS0_9FLAO</name>
<dbReference type="GO" id="GO:0030150">
    <property type="term" value="P:protein import into mitochondrial matrix"/>
    <property type="evidence" value="ECO:0007669"/>
    <property type="project" value="TreeGrafter"/>
</dbReference>
<evidence type="ECO:0000256" key="2">
    <source>
        <dbReference type="ARBA" id="ARBA00022692"/>
    </source>
</evidence>
<organism evidence="10 11">
    <name type="scientific">Cryomorpha ignava</name>
    <dbReference type="NCBI Taxonomy" id="101383"/>
    <lineage>
        <taxon>Bacteria</taxon>
        <taxon>Pseudomonadati</taxon>
        <taxon>Bacteroidota</taxon>
        <taxon>Flavobacteriia</taxon>
        <taxon>Flavobacteriales</taxon>
        <taxon>Cryomorphaceae</taxon>
        <taxon>Cryomorpha</taxon>
    </lineage>
</organism>
<dbReference type="PANTHER" id="PTHR46208:SF1">
    <property type="entry name" value="MITOCHONDRIAL IMPORT RECEPTOR SUBUNIT TOM70"/>
    <property type="match status" value="1"/>
</dbReference>
<evidence type="ECO:0000256" key="7">
    <source>
        <dbReference type="ARBA" id="ARBA00038030"/>
    </source>
</evidence>
<dbReference type="GO" id="GO:0030943">
    <property type="term" value="F:mitochondrion targeting sequence binding"/>
    <property type="evidence" value="ECO:0007669"/>
    <property type="project" value="TreeGrafter"/>
</dbReference>
<feature type="signal peptide" evidence="9">
    <location>
        <begin position="1"/>
        <end position="19"/>
    </location>
</feature>
<evidence type="ECO:0000256" key="5">
    <source>
        <dbReference type="ARBA" id="ARBA00022989"/>
    </source>
</evidence>
<dbReference type="PROSITE" id="PS50005">
    <property type="entry name" value="TPR"/>
    <property type="match status" value="3"/>
</dbReference>
<dbReference type="Proteomes" id="UP000486602">
    <property type="component" value="Unassembled WGS sequence"/>
</dbReference>
<dbReference type="RefSeq" id="WP_163285759.1">
    <property type="nucleotide sequence ID" value="NZ_JAAGVY010000024.1"/>
</dbReference>
<dbReference type="SUPFAM" id="SSF48452">
    <property type="entry name" value="TPR-like"/>
    <property type="match status" value="1"/>
</dbReference>
<evidence type="ECO:0000256" key="3">
    <source>
        <dbReference type="ARBA" id="ARBA00022737"/>
    </source>
</evidence>
<comment type="caution">
    <text evidence="10">The sequence shown here is derived from an EMBL/GenBank/DDBJ whole genome shotgun (WGS) entry which is preliminary data.</text>
</comment>
<accession>A0A7K3WRS0</accession>
<dbReference type="EMBL" id="JAAGVY010000024">
    <property type="protein sequence ID" value="NEN24367.1"/>
    <property type="molecule type" value="Genomic_DNA"/>
</dbReference>
<protein>
    <submittedName>
        <fullName evidence="10">Tetratricopeptide repeat protein</fullName>
    </submittedName>
</protein>
<keyword evidence="2" id="KW-0812">Transmembrane</keyword>
<feature type="repeat" description="TPR" evidence="8">
    <location>
        <begin position="55"/>
        <end position="88"/>
    </location>
</feature>
<dbReference type="Gene3D" id="1.25.40.10">
    <property type="entry name" value="Tetratricopeptide repeat domain"/>
    <property type="match status" value="2"/>
</dbReference>
<dbReference type="InterPro" id="IPR011990">
    <property type="entry name" value="TPR-like_helical_dom_sf"/>
</dbReference>
<dbReference type="Pfam" id="PF13432">
    <property type="entry name" value="TPR_16"/>
    <property type="match status" value="1"/>
</dbReference>
<dbReference type="GO" id="GO:0016020">
    <property type="term" value="C:membrane"/>
    <property type="evidence" value="ECO:0007669"/>
    <property type="project" value="UniProtKB-SubCell"/>
</dbReference>
<keyword evidence="11" id="KW-1185">Reference proteome</keyword>
<keyword evidence="9" id="KW-0732">Signal</keyword>
<evidence type="ECO:0000256" key="6">
    <source>
        <dbReference type="ARBA" id="ARBA00023136"/>
    </source>
</evidence>
<evidence type="ECO:0000256" key="8">
    <source>
        <dbReference type="PROSITE-ProRule" id="PRU00339"/>
    </source>
</evidence>
<dbReference type="PANTHER" id="PTHR46208">
    <property type="entry name" value="MITOCHONDRIAL IMPORT RECEPTOR SUBUNIT TOM70"/>
    <property type="match status" value="1"/>
</dbReference>
<dbReference type="PROSITE" id="PS50293">
    <property type="entry name" value="TPR_REGION"/>
    <property type="match status" value="1"/>
</dbReference>
<reference evidence="10 11" key="1">
    <citation type="submission" date="2020-02" db="EMBL/GenBank/DDBJ databases">
        <title>Out from the shadows clarifying the taxonomy of the family Cryomorphaceae and related taxa by utilizing the GTDB taxonomic framework.</title>
        <authorList>
            <person name="Bowman J.P."/>
        </authorList>
    </citation>
    <scope>NUCLEOTIDE SEQUENCE [LARGE SCALE GENOMIC DNA]</scope>
    <source>
        <strain evidence="10 11">QSSC 1-22</strain>
    </source>
</reference>
<gene>
    <name evidence="10" type="ORF">G3O08_12710</name>
</gene>
<evidence type="ECO:0000313" key="11">
    <source>
        <dbReference type="Proteomes" id="UP000486602"/>
    </source>
</evidence>
<keyword evidence="6" id="KW-0472">Membrane</keyword>
<keyword evidence="5" id="KW-1133">Transmembrane helix</keyword>
<evidence type="ECO:0000256" key="1">
    <source>
        <dbReference type="ARBA" id="ARBA00004167"/>
    </source>
</evidence>
<evidence type="ECO:0000313" key="10">
    <source>
        <dbReference type="EMBL" id="NEN24367.1"/>
    </source>
</evidence>
<keyword evidence="4 8" id="KW-0802">TPR repeat</keyword>
<dbReference type="AlphaFoldDB" id="A0A7K3WRS0"/>
<feature type="chain" id="PRO_5029886930" evidence="9">
    <location>
        <begin position="20"/>
        <end position="288"/>
    </location>
</feature>
<feature type="repeat" description="TPR" evidence="8">
    <location>
        <begin position="157"/>
        <end position="190"/>
    </location>
</feature>
<dbReference type="InterPro" id="IPR019734">
    <property type="entry name" value="TPR_rpt"/>
</dbReference>
<dbReference type="SMART" id="SM00028">
    <property type="entry name" value="TPR"/>
    <property type="match status" value="7"/>
</dbReference>
<dbReference type="Pfam" id="PF00515">
    <property type="entry name" value="TPR_1"/>
    <property type="match status" value="1"/>
</dbReference>
<dbReference type="GO" id="GO:0008320">
    <property type="term" value="F:protein transmembrane transporter activity"/>
    <property type="evidence" value="ECO:0007669"/>
    <property type="project" value="TreeGrafter"/>
</dbReference>
<evidence type="ECO:0000256" key="4">
    <source>
        <dbReference type="ARBA" id="ARBA00022803"/>
    </source>
</evidence>
<feature type="repeat" description="TPR" evidence="8">
    <location>
        <begin position="123"/>
        <end position="156"/>
    </location>
</feature>